<keyword evidence="14" id="KW-1185">Reference proteome</keyword>
<keyword evidence="6 11" id="KW-0378">Hydrolase</keyword>
<dbReference type="GO" id="GO:0035973">
    <property type="term" value="P:aggrephagy"/>
    <property type="evidence" value="ECO:0007669"/>
    <property type="project" value="TreeGrafter"/>
</dbReference>
<evidence type="ECO:0000256" key="8">
    <source>
        <dbReference type="ARBA" id="ARBA00022927"/>
    </source>
</evidence>
<evidence type="ECO:0000256" key="5">
    <source>
        <dbReference type="ARBA" id="ARBA00022670"/>
    </source>
</evidence>
<evidence type="ECO:0000256" key="4">
    <source>
        <dbReference type="ARBA" id="ARBA00022490"/>
    </source>
</evidence>
<comment type="function">
    <text evidence="11">Cysteine protease that plays a key role in autophagy by mediating both proteolytic activation and delipidation of ATG8 family proteins.</text>
</comment>
<dbReference type="PANTHER" id="PTHR22624">
    <property type="entry name" value="CYSTEINE PROTEASE ATG4"/>
    <property type="match status" value="1"/>
</dbReference>
<evidence type="ECO:0000256" key="3">
    <source>
        <dbReference type="ARBA" id="ARBA00022448"/>
    </source>
</evidence>
<dbReference type="EC" id="3.4.22.-" evidence="11"/>
<dbReference type="GO" id="GO:0000045">
    <property type="term" value="P:autophagosome assembly"/>
    <property type="evidence" value="ECO:0007669"/>
    <property type="project" value="TreeGrafter"/>
</dbReference>
<evidence type="ECO:0000256" key="9">
    <source>
        <dbReference type="ARBA" id="ARBA00023006"/>
    </source>
</evidence>
<dbReference type="GO" id="GO:0016485">
    <property type="term" value="P:protein processing"/>
    <property type="evidence" value="ECO:0007669"/>
    <property type="project" value="TreeGrafter"/>
</dbReference>
<keyword evidence="8 11" id="KW-0653">Protein transport</keyword>
<evidence type="ECO:0000256" key="2">
    <source>
        <dbReference type="ARBA" id="ARBA00010958"/>
    </source>
</evidence>
<dbReference type="InterPro" id="IPR005078">
    <property type="entry name" value="Peptidase_C54"/>
</dbReference>
<comment type="subcellular location">
    <subcellularLocation>
        <location evidence="1 11">Cytoplasm</location>
    </subcellularLocation>
</comment>
<dbReference type="SUPFAM" id="SSF54001">
    <property type="entry name" value="Cysteine proteinases"/>
    <property type="match status" value="1"/>
</dbReference>
<dbReference type="InterPro" id="IPR046792">
    <property type="entry name" value="Peptidase_C54_cat"/>
</dbReference>
<evidence type="ECO:0000313" key="13">
    <source>
        <dbReference type="EMBL" id="KAK2154818.1"/>
    </source>
</evidence>
<organism evidence="13 14">
    <name type="scientific">Paralvinella palmiformis</name>
    <dbReference type="NCBI Taxonomy" id="53620"/>
    <lineage>
        <taxon>Eukaryota</taxon>
        <taxon>Metazoa</taxon>
        <taxon>Spiralia</taxon>
        <taxon>Lophotrochozoa</taxon>
        <taxon>Annelida</taxon>
        <taxon>Polychaeta</taxon>
        <taxon>Sedentaria</taxon>
        <taxon>Canalipalpata</taxon>
        <taxon>Terebellida</taxon>
        <taxon>Terebelliformia</taxon>
        <taxon>Alvinellidae</taxon>
        <taxon>Paralvinella</taxon>
    </lineage>
</organism>
<keyword evidence="9 11" id="KW-0072">Autophagy</keyword>
<comment type="similarity">
    <text evidence="2 11">Belongs to the peptidase C54 family.</text>
</comment>
<protein>
    <recommendedName>
        <fullName evidence="11">Cysteine protease</fullName>
        <ecNumber evidence="11">3.4.22.-</ecNumber>
    </recommendedName>
</protein>
<sequence>MDVVQTAVFIQTMSYEAGLLEYEEFPVTTEPVYILGKKYDVTNELDELKHDFCSRLWFTYRKCFQPIGGCDGPTSDAGWGCMLRCGQMMLAQALVLRHLGRDWRWHPGKYDPKYFEILRLFLDKKGSPYSIHQIANMGASEGKRIGEWFGPNTIAQVLKKLAVYDDWSNIVVHIALDNTIITDDIKALCFLKPNKVGKNSPEDSMCQHCKISAVKSTKHRKTNEMHKDCDSLNGVPDGDQSSVKCDIKLGKTCCCNCHCDKWRPLLLVIPLRLGLSEINPVYANALRTCLSFPQSVGIIGGRPNHAHWFVGYVENELVYLDPHTTHNFTDITSPDQTDDTFHCDYVSRMKIIDLDPSIALGFYCGSESSFMDLCQRIKVGIIQKENTPMFELHEHRPPHWPSFQPYTPEGATGTDFTLLDDADRQFDTDEEFELL</sequence>
<dbReference type="PANTHER" id="PTHR22624:SF49">
    <property type="entry name" value="CYSTEINE PROTEASE"/>
    <property type="match status" value="1"/>
</dbReference>
<evidence type="ECO:0000313" key="14">
    <source>
        <dbReference type="Proteomes" id="UP001208570"/>
    </source>
</evidence>
<dbReference type="EMBL" id="JAODUP010000256">
    <property type="protein sequence ID" value="KAK2154818.1"/>
    <property type="molecule type" value="Genomic_DNA"/>
</dbReference>
<keyword evidence="5 11" id="KW-0645">Protease</keyword>
<proteinExistence type="inferred from homology"/>
<evidence type="ECO:0000256" key="11">
    <source>
        <dbReference type="RuleBase" id="RU363115"/>
    </source>
</evidence>
<dbReference type="GO" id="GO:0034727">
    <property type="term" value="P:piecemeal microautophagy of the nucleus"/>
    <property type="evidence" value="ECO:0007669"/>
    <property type="project" value="TreeGrafter"/>
</dbReference>
<dbReference type="GO" id="GO:0004197">
    <property type="term" value="F:cysteine-type endopeptidase activity"/>
    <property type="evidence" value="ECO:0007669"/>
    <property type="project" value="TreeGrafter"/>
</dbReference>
<dbReference type="Proteomes" id="UP001208570">
    <property type="component" value="Unassembled WGS sequence"/>
</dbReference>
<evidence type="ECO:0000259" key="12">
    <source>
        <dbReference type="Pfam" id="PF03416"/>
    </source>
</evidence>
<evidence type="ECO:0000256" key="6">
    <source>
        <dbReference type="ARBA" id="ARBA00022801"/>
    </source>
</evidence>
<keyword evidence="4 11" id="KW-0963">Cytoplasm</keyword>
<feature type="domain" description="Peptidase C54 catalytic" evidence="12">
    <location>
        <begin position="46"/>
        <end position="376"/>
    </location>
</feature>
<comment type="caution">
    <text evidence="13">The sequence shown here is derived from an EMBL/GenBank/DDBJ whole genome shotgun (WGS) entry which is preliminary data.</text>
</comment>
<dbReference type="GO" id="GO:0005737">
    <property type="term" value="C:cytoplasm"/>
    <property type="evidence" value="ECO:0007669"/>
    <property type="project" value="UniProtKB-SubCell"/>
</dbReference>
<evidence type="ECO:0000256" key="7">
    <source>
        <dbReference type="ARBA" id="ARBA00022807"/>
    </source>
</evidence>
<dbReference type="Pfam" id="PF03416">
    <property type="entry name" value="Peptidase_C54"/>
    <property type="match status" value="1"/>
</dbReference>
<evidence type="ECO:0000256" key="1">
    <source>
        <dbReference type="ARBA" id="ARBA00004496"/>
    </source>
</evidence>
<evidence type="ECO:0000256" key="10">
    <source>
        <dbReference type="ARBA" id="ARBA00029362"/>
    </source>
</evidence>
<comment type="catalytic activity">
    <reaction evidence="10">
        <text>[protein]-C-terminal L-amino acid-glycyl-phosphatidylethanolamide + H2O = [protein]-C-terminal L-amino acid-glycine + a 1,2-diacyl-sn-glycero-3-phosphoethanolamine</text>
        <dbReference type="Rhea" id="RHEA:67548"/>
        <dbReference type="Rhea" id="RHEA-COMP:17323"/>
        <dbReference type="Rhea" id="RHEA-COMP:17324"/>
        <dbReference type="ChEBI" id="CHEBI:15377"/>
        <dbReference type="ChEBI" id="CHEBI:64612"/>
        <dbReference type="ChEBI" id="CHEBI:172940"/>
        <dbReference type="ChEBI" id="CHEBI:172941"/>
    </reaction>
    <physiologicalReaction direction="left-to-right" evidence="10">
        <dbReference type="Rhea" id="RHEA:67549"/>
    </physiologicalReaction>
</comment>
<dbReference type="GO" id="GO:0015031">
    <property type="term" value="P:protein transport"/>
    <property type="evidence" value="ECO:0007669"/>
    <property type="project" value="UniProtKB-KW"/>
</dbReference>
<dbReference type="AlphaFoldDB" id="A0AAD9JKD2"/>
<dbReference type="GO" id="GO:0000423">
    <property type="term" value="P:mitophagy"/>
    <property type="evidence" value="ECO:0007669"/>
    <property type="project" value="TreeGrafter"/>
</dbReference>
<keyword evidence="3" id="KW-0813">Transport</keyword>
<reference evidence="13" key="1">
    <citation type="journal article" date="2023" name="Mol. Biol. Evol.">
        <title>Third-Generation Sequencing Reveals the Adaptive Role of the Epigenome in Three Deep-Sea Polychaetes.</title>
        <authorList>
            <person name="Perez M."/>
            <person name="Aroh O."/>
            <person name="Sun Y."/>
            <person name="Lan Y."/>
            <person name="Juniper S.K."/>
            <person name="Young C.R."/>
            <person name="Angers B."/>
            <person name="Qian P.Y."/>
        </authorList>
    </citation>
    <scope>NUCLEOTIDE SEQUENCE</scope>
    <source>
        <strain evidence="13">P08H-3</strain>
    </source>
</reference>
<keyword evidence="7" id="KW-0788">Thiol protease</keyword>
<name>A0AAD9JKD2_9ANNE</name>
<dbReference type="GO" id="GO:0019786">
    <property type="term" value="F:protein-phosphatidylethanolamide deconjugating activity"/>
    <property type="evidence" value="ECO:0007669"/>
    <property type="project" value="InterPro"/>
</dbReference>
<gene>
    <name evidence="13" type="ORF">LSH36_256g02042</name>
</gene>
<dbReference type="InterPro" id="IPR038765">
    <property type="entry name" value="Papain-like_cys_pep_sf"/>
</dbReference>
<accession>A0AAD9JKD2</accession>